<proteinExistence type="predicted"/>
<evidence type="ECO:0000313" key="4">
    <source>
        <dbReference type="Proteomes" id="UP001499987"/>
    </source>
</evidence>
<evidence type="ECO:0000313" key="3">
    <source>
        <dbReference type="EMBL" id="GAA1096124.1"/>
    </source>
</evidence>
<accession>A0ABN1TP39</accession>
<gene>
    <name evidence="3" type="ORF">GCM10009663_44130</name>
</gene>
<dbReference type="EMBL" id="BAAALD010000043">
    <property type="protein sequence ID" value="GAA1096124.1"/>
    <property type="molecule type" value="Genomic_DNA"/>
</dbReference>
<keyword evidence="4" id="KW-1185">Reference proteome</keyword>
<dbReference type="RefSeq" id="WP_344625364.1">
    <property type="nucleotide sequence ID" value="NZ_BAAALD010000043.1"/>
</dbReference>
<dbReference type="Proteomes" id="UP001499987">
    <property type="component" value="Unassembled WGS sequence"/>
</dbReference>
<dbReference type="Pfam" id="PF01814">
    <property type="entry name" value="Hemerythrin"/>
    <property type="match status" value="1"/>
</dbReference>
<reference evidence="3 4" key="1">
    <citation type="journal article" date="2019" name="Int. J. Syst. Evol. Microbiol.">
        <title>The Global Catalogue of Microorganisms (GCM) 10K type strain sequencing project: providing services to taxonomists for standard genome sequencing and annotation.</title>
        <authorList>
            <consortium name="The Broad Institute Genomics Platform"/>
            <consortium name="The Broad Institute Genome Sequencing Center for Infectious Disease"/>
            <person name="Wu L."/>
            <person name="Ma J."/>
        </authorList>
    </citation>
    <scope>NUCLEOTIDE SEQUENCE [LARGE SCALE GENOMIC DNA]</scope>
    <source>
        <strain evidence="3 4">JCM 13002</strain>
    </source>
</reference>
<name>A0ABN1TP39_9ACTN</name>
<organism evidence="3 4">
    <name type="scientific">Kitasatospora arboriphila</name>
    <dbReference type="NCBI Taxonomy" id="258052"/>
    <lineage>
        <taxon>Bacteria</taxon>
        <taxon>Bacillati</taxon>
        <taxon>Actinomycetota</taxon>
        <taxon>Actinomycetes</taxon>
        <taxon>Kitasatosporales</taxon>
        <taxon>Streptomycetaceae</taxon>
        <taxon>Kitasatospora</taxon>
    </lineage>
</organism>
<evidence type="ECO:0000259" key="2">
    <source>
        <dbReference type="Pfam" id="PF01814"/>
    </source>
</evidence>
<sequence>MTSGDLIDVLTTDHERIRNLFGRMAGTPLKDPLRRELLDEAAALLERHMAVEAEYLYPLALRSLPDRRETVERERAALATIGALLDDLSRIGADAPLFDRKVALLVREVTGHASEEEALVLDGLGTAAPADELAEAGARARTKRLHKVRRSPADRPRDDLPPTGPRPKTHLRDFFRIEGLPG</sequence>
<dbReference type="InterPro" id="IPR012312">
    <property type="entry name" value="Hemerythrin-like"/>
</dbReference>
<dbReference type="PANTHER" id="PTHR35585:SF1">
    <property type="entry name" value="HHE DOMAIN PROTEIN (AFU_ORTHOLOGUE AFUA_4G00730)"/>
    <property type="match status" value="1"/>
</dbReference>
<protein>
    <recommendedName>
        <fullName evidence="2">Hemerythrin-like domain-containing protein</fullName>
    </recommendedName>
</protein>
<dbReference type="Gene3D" id="1.20.120.520">
    <property type="entry name" value="nmb1532 protein domain like"/>
    <property type="match status" value="1"/>
</dbReference>
<comment type="caution">
    <text evidence="3">The sequence shown here is derived from an EMBL/GenBank/DDBJ whole genome shotgun (WGS) entry which is preliminary data.</text>
</comment>
<feature type="region of interest" description="Disordered" evidence="1">
    <location>
        <begin position="137"/>
        <end position="182"/>
    </location>
</feature>
<feature type="compositionally biased region" description="Basic residues" evidence="1">
    <location>
        <begin position="140"/>
        <end position="150"/>
    </location>
</feature>
<feature type="compositionally biased region" description="Basic and acidic residues" evidence="1">
    <location>
        <begin position="151"/>
        <end position="160"/>
    </location>
</feature>
<feature type="domain" description="Hemerythrin-like" evidence="2">
    <location>
        <begin position="6"/>
        <end position="121"/>
    </location>
</feature>
<evidence type="ECO:0000256" key="1">
    <source>
        <dbReference type="SAM" id="MobiDB-lite"/>
    </source>
</evidence>
<dbReference type="PANTHER" id="PTHR35585">
    <property type="entry name" value="HHE DOMAIN PROTEIN (AFU_ORTHOLOGUE AFUA_4G00730)"/>
    <property type="match status" value="1"/>
</dbReference>